<gene>
    <name evidence="2" type="ORF">GTPT_2189</name>
</gene>
<feature type="chain" id="PRO_5001793444" evidence="1">
    <location>
        <begin position="23"/>
        <end position="90"/>
    </location>
</feature>
<dbReference type="RefSeq" id="WP_025903118.1">
    <property type="nucleotide sequence ID" value="NZ_ATMJ01000024.1"/>
</dbReference>
<reference evidence="2 3" key="1">
    <citation type="submission" date="2014-05" db="EMBL/GenBank/DDBJ databases">
        <title>ATOL: Assembling a taxonomically balanced genome-scale reconstruction of the evolutionary history of the Enterobacteriaceae.</title>
        <authorList>
            <person name="Plunkett G.III."/>
            <person name="Neeno-Eckwall E.C."/>
            <person name="Glasner J.D."/>
            <person name="Perna N.T."/>
        </authorList>
    </citation>
    <scope>NUCLEOTIDE SEQUENCE [LARGE SCALE GENOMIC DNA]</scope>
    <source>
        <strain evidence="2 3">ATCC 33301</strain>
    </source>
</reference>
<organism evidence="2 3">
    <name type="scientific">Tatumella ptyseos ATCC 33301</name>
    <dbReference type="NCBI Taxonomy" id="1005995"/>
    <lineage>
        <taxon>Bacteria</taxon>
        <taxon>Pseudomonadati</taxon>
        <taxon>Pseudomonadota</taxon>
        <taxon>Gammaproteobacteria</taxon>
        <taxon>Enterobacterales</taxon>
        <taxon>Erwiniaceae</taxon>
        <taxon>Tatumella</taxon>
    </lineage>
</organism>
<evidence type="ECO:0000313" key="2">
    <source>
        <dbReference type="EMBL" id="KFD18888.1"/>
    </source>
</evidence>
<sequence length="90" mass="9291">MKIAAMLLVSATVLLSACSSHNDDNEPPQQATAAHIQPVVMSSLAESNCAGAGGILAYSRQLDGSRIGMCELSNGKRCSEVALINGNCAR</sequence>
<dbReference type="PANTHER" id="PTHR38008">
    <property type="entry name" value="HEMOLYSIN-RELATED"/>
    <property type="match status" value="1"/>
</dbReference>
<dbReference type="InterPro" id="IPR005590">
    <property type="entry name" value="DUF333"/>
</dbReference>
<dbReference type="PROSITE" id="PS51257">
    <property type="entry name" value="PROKAR_LIPOPROTEIN"/>
    <property type="match status" value="1"/>
</dbReference>
<dbReference type="PANTHER" id="PTHR38008:SF1">
    <property type="entry name" value="DUF333 DOMAIN-CONTAINING PROTEIN"/>
    <property type="match status" value="1"/>
</dbReference>
<dbReference type="EMBL" id="JMPR01000035">
    <property type="protein sequence ID" value="KFD18888.1"/>
    <property type="molecule type" value="Genomic_DNA"/>
</dbReference>
<keyword evidence="2" id="KW-0449">Lipoprotein</keyword>
<keyword evidence="1" id="KW-0732">Signal</keyword>
<dbReference type="Proteomes" id="UP000028602">
    <property type="component" value="Unassembled WGS sequence"/>
</dbReference>
<dbReference type="OrthoDB" id="7065744at2"/>
<dbReference type="AlphaFoldDB" id="A0A085JEJ2"/>
<comment type="caution">
    <text evidence="2">The sequence shown here is derived from an EMBL/GenBank/DDBJ whole genome shotgun (WGS) entry which is preliminary data.</text>
</comment>
<name>A0A085JEJ2_9GAMM</name>
<accession>A0A085JEJ2</accession>
<protein>
    <submittedName>
        <fullName evidence="2">Putative lipoprotein</fullName>
    </submittedName>
</protein>
<keyword evidence="3" id="KW-1185">Reference proteome</keyword>
<proteinExistence type="predicted"/>
<dbReference type="Pfam" id="PF03891">
    <property type="entry name" value="DUF333"/>
    <property type="match status" value="1"/>
</dbReference>
<evidence type="ECO:0000256" key="1">
    <source>
        <dbReference type="SAM" id="SignalP"/>
    </source>
</evidence>
<dbReference type="eggNOG" id="COG3042">
    <property type="taxonomic scope" value="Bacteria"/>
</dbReference>
<feature type="signal peptide" evidence="1">
    <location>
        <begin position="1"/>
        <end position="22"/>
    </location>
</feature>
<evidence type="ECO:0000313" key="3">
    <source>
        <dbReference type="Proteomes" id="UP000028602"/>
    </source>
</evidence>